<evidence type="ECO:0000313" key="2">
    <source>
        <dbReference type="Proteomes" id="UP001364764"/>
    </source>
</evidence>
<sequence length="144" mass="16418">MFDQSFVMLRYSEGSEVVGVDFLPGIATLMESLQHFDVEMVVFLPETSVSEENLKDYFPQFNRIVIYQNKSTLQHELNRYLVQANSTIIVSSDRVLRGLAAELGLSTPHLQLAINILNNEISEMVQIFGSKEHPHLAQMMMLLE</sequence>
<accession>A0ABD8B1Y1</accession>
<protein>
    <recommendedName>
        <fullName evidence="3">GntR family transcriptional regulator</fullName>
    </recommendedName>
</protein>
<name>A0ABD8B1Y1_PAEAM</name>
<dbReference type="RefSeq" id="WP_338709034.1">
    <property type="nucleotide sequence ID" value="NZ_CP145893.1"/>
</dbReference>
<evidence type="ECO:0000313" key="1">
    <source>
        <dbReference type="EMBL" id="WWP23850.1"/>
    </source>
</evidence>
<dbReference type="AlphaFoldDB" id="A0ABD8B1Y1"/>
<dbReference type="Proteomes" id="UP001364764">
    <property type="component" value="Plasmid pY5S7-1"/>
</dbReference>
<dbReference type="EMBL" id="CP145893">
    <property type="protein sequence ID" value="WWP23850.1"/>
    <property type="molecule type" value="Genomic_DNA"/>
</dbReference>
<proteinExistence type="predicted"/>
<gene>
    <name evidence="1" type="ORF">V6668_31140</name>
</gene>
<reference evidence="1 2" key="1">
    <citation type="submission" date="2024-02" db="EMBL/GenBank/DDBJ databases">
        <title>Complete sequences of two Paenibacillus sp. strains and one Lysinibacillus strain isolated from the environment on STAA medium highlight biotechnological potential.</title>
        <authorList>
            <person name="Attere S.A."/>
            <person name="Piche L.C."/>
            <person name="Intertaglia L."/>
            <person name="Lami R."/>
            <person name="Charette S.J."/>
            <person name="Vincent A.T."/>
        </authorList>
    </citation>
    <scope>NUCLEOTIDE SEQUENCE [LARGE SCALE GENOMIC DNA]</scope>
    <source>
        <strain evidence="1 2">Y5S-7</strain>
        <plasmid evidence="1 2">pY5S7-1</plasmid>
    </source>
</reference>
<dbReference type="GeneID" id="93480027"/>
<evidence type="ECO:0008006" key="3">
    <source>
        <dbReference type="Google" id="ProtNLM"/>
    </source>
</evidence>
<organism evidence="1 2">
    <name type="scientific">Paenibacillus amylolyticus</name>
    <dbReference type="NCBI Taxonomy" id="1451"/>
    <lineage>
        <taxon>Bacteria</taxon>
        <taxon>Bacillati</taxon>
        <taxon>Bacillota</taxon>
        <taxon>Bacilli</taxon>
        <taxon>Bacillales</taxon>
        <taxon>Paenibacillaceae</taxon>
        <taxon>Paenibacillus</taxon>
    </lineage>
</organism>
<geneLocation type="plasmid" evidence="1 2">
    <name>pY5S7-1</name>
</geneLocation>
<keyword evidence="1" id="KW-0614">Plasmid</keyword>